<sequence length="427" mass="44221">MIPTRSRAGLFGLPATFFGFVAAFAFSDIGDSFRVLALDLWYFELTAGREGARLTLLLATVLPALFLAPVAGAVADRFDLRTVFIVTTALRGILSFGLAAAAAAGGPGIHSTVLVAAAAIAGVFFASSAFVFVPRLVQRDMLPRANGILESTTWALASVGPALGAGAYAMWGPAPSFAVDGVSFLVTAALFARILPKTTDAESSTPARRRARIRLGVDALASTVRGIPPAARYLAGHRFALGLLLASYGVTITAGTNAYALIFLVSDDLRLPSEVLGLVLSWNGIVAVIAALTVGFVVRRSRMPLVFVVCLALFAVAQVVMGAAPNVTVLLVGVALSALVNAPYNIAVTTLFQTSIDDQFLGRVEGLDTAVESLLRIAVLLGAAAVVTLWGARAAVIASAGVAMILLVAGVLLMARRRAAATDAGRR</sequence>
<accession>A0ABU3GLX2</accession>
<dbReference type="Pfam" id="PF07690">
    <property type="entry name" value="MFS_1"/>
    <property type="match status" value="1"/>
</dbReference>
<feature type="transmembrane region" description="Helical" evidence="9">
    <location>
        <begin position="82"/>
        <end position="103"/>
    </location>
</feature>
<name>A0ABU3GLX2_9MICO</name>
<feature type="transmembrane region" description="Helical" evidence="9">
    <location>
        <begin position="239"/>
        <end position="263"/>
    </location>
</feature>
<evidence type="ECO:0000256" key="4">
    <source>
        <dbReference type="ARBA" id="ARBA00022692"/>
    </source>
</evidence>
<evidence type="ECO:0000259" key="10">
    <source>
        <dbReference type="PROSITE" id="PS50850"/>
    </source>
</evidence>
<evidence type="ECO:0000313" key="11">
    <source>
        <dbReference type="EMBL" id="MDT3330856.1"/>
    </source>
</evidence>
<keyword evidence="12" id="KW-1185">Reference proteome</keyword>
<dbReference type="Gene3D" id="1.20.1250.20">
    <property type="entry name" value="MFS general substrate transporter like domains"/>
    <property type="match status" value="1"/>
</dbReference>
<feature type="transmembrane region" description="Helical" evidence="9">
    <location>
        <begin position="154"/>
        <end position="171"/>
    </location>
</feature>
<keyword evidence="2" id="KW-0813">Transport</keyword>
<feature type="domain" description="Major facilitator superfamily (MFS) profile" evidence="10">
    <location>
        <begin position="235"/>
        <end position="427"/>
    </location>
</feature>
<comment type="caution">
    <text evidence="11">The sequence shown here is derived from an EMBL/GenBank/DDBJ whole genome shotgun (WGS) entry which is preliminary data.</text>
</comment>
<evidence type="ECO:0000256" key="3">
    <source>
        <dbReference type="ARBA" id="ARBA00022475"/>
    </source>
</evidence>
<evidence type="ECO:0000256" key="6">
    <source>
        <dbReference type="ARBA" id="ARBA00023136"/>
    </source>
</evidence>
<feature type="transmembrane region" description="Helical" evidence="9">
    <location>
        <begin position="373"/>
        <end position="390"/>
    </location>
</feature>
<dbReference type="Proteomes" id="UP001262835">
    <property type="component" value="Unassembled WGS sequence"/>
</dbReference>
<comment type="subcellular location">
    <subcellularLocation>
        <location evidence="1">Cell inner membrane</location>
        <topology evidence="1">Multi-pass membrane protein</topology>
    </subcellularLocation>
</comment>
<feature type="transmembrane region" description="Helical" evidence="9">
    <location>
        <begin position="109"/>
        <end position="133"/>
    </location>
</feature>
<feature type="transmembrane region" description="Helical" evidence="9">
    <location>
        <begin position="305"/>
        <end position="324"/>
    </location>
</feature>
<feature type="transmembrane region" description="Helical" evidence="9">
    <location>
        <begin position="275"/>
        <end position="298"/>
    </location>
</feature>
<gene>
    <name evidence="11" type="ORF">Q9S78_09240</name>
</gene>
<evidence type="ECO:0000256" key="8">
    <source>
        <dbReference type="ARBA" id="ARBA00040914"/>
    </source>
</evidence>
<feature type="transmembrane region" description="Helical" evidence="9">
    <location>
        <begin position="51"/>
        <end position="75"/>
    </location>
</feature>
<dbReference type="PANTHER" id="PTHR23513">
    <property type="entry name" value="INTEGRAL MEMBRANE EFFLUX PROTEIN-RELATED"/>
    <property type="match status" value="1"/>
</dbReference>
<feature type="transmembrane region" description="Helical" evidence="9">
    <location>
        <begin position="396"/>
        <end position="415"/>
    </location>
</feature>
<feature type="transmembrane region" description="Helical" evidence="9">
    <location>
        <begin position="330"/>
        <end position="352"/>
    </location>
</feature>
<reference evidence="11 12" key="1">
    <citation type="submission" date="2023-08" db="EMBL/GenBank/DDBJ databases">
        <title>Microbacterium aquilitoris sp. nov. and Microbacterium gwkjibeachense sp. nov., isolated from beach.</title>
        <authorList>
            <person name="Lee S.D."/>
            <person name="Yang H."/>
            <person name="Kim I."/>
        </authorList>
    </citation>
    <scope>NUCLEOTIDE SEQUENCE [LARGE SCALE GENOMIC DNA]</scope>
    <source>
        <strain evidence="11 12">KSW-18</strain>
    </source>
</reference>
<dbReference type="InterPro" id="IPR020846">
    <property type="entry name" value="MFS_dom"/>
</dbReference>
<dbReference type="EMBL" id="JAUZVT010000002">
    <property type="protein sequence ID" value="MDT3330856.1"/>
    <property type="molecule type" value="Genomic_DNA"/>
</dbReference>
<feature type="transmembrane region" description="Helical" evidence="9">
    <location>
        <begin position="177"/>
        <end position="195"/>
    </location>
</feature>
<keyword evidence="3" id="KW-1003">Cell membrane</keyword>
<evidence type="ECO:0000256" key="1">
    <source>
        <dbReference type="ARBA" id="ARBA00004429"/>
    </source>
</evidence>
<keyword evidence="4 9" id="KW-0812">Transmembrane</keyword>
<evidence type="ECO:0000313" key="12">
    <source>
        <dbReference type="Proteomes" id="UP001262835"/>
    </source>
</evidence>
<evidence type="ECO:0000256" key="9">
    <source>
        <dbReference type="SAM" id="Phobius"/>
    </source>
</evidence>
<dbReference type="InterPro" id="IPR036259">
    <property type="entry name" value="MFS_trans_sf"/>
</dbReference>
<dbReference type="RefSeq" id="WP_311870061.1">
    <property type="nucleotide sequence ID" value="NZ_JAUZVT010000002.1"/>
</dbReference>
<dbReference type="InterPro" id="IPR011701">
    <property type="entry name" value="MFS"/>
</dbReference>
<evidence type="ECO:0000256" key="7">
    <source>
        <dbReference type="ARBA" id="ARBA00038075"/>
    </source>
</evidence>
<keyword evidence="6 9" id="KW-0472">Membrane</keyword>
<dbReference type="CDD" id="cd06173">
    <property type="entry name" value="MFS_MefA_like"/>
    <property type="match status" value="1"/>
</dbReference>
<proteinExistence type="inferred from homology"/>
<dbReference type="SUPFAM" id="SSF103473">
    <property type="entry name" value="MFS general substrate transporter"/>
    <property type="match status" value="1"/>
</dbReference>
<comment type="similarity">
    <text evidence="7">Belongs to the major facilitator superfamily. Drug:H(+) antiporter-3 (DHA3) (TC 2.A.1.21) family.</text>
</comment>
<organism evidence="11 12">
    <name type="scientific">Microbacterium aquilitoris</name>
    <dbReference type="NCBI Taxonomy" id="3067307"/>
    <lineage>
        <taxon>Bacteria</taxon>
        <taxon>Bacillati</taxon>
        <taxon>Actinomycetota</taxon>
        <taxon>Actinomycetes</taxon>
        <taxon>Micrococcales</taxon>
        <taxon>Microbacteriaceae</taxon>
        <taxon>Microbacterium</taxon>
    </lineage>
</organism>
<protein>
    <recommendedName>
        <fullName evidence="8">Multidrug efflux pump Tap</fullName>
    </recommendedName>
</protein>
<dbReference type="PROSITE" id="PS50850">
    <property type="entry name" value="MFS"/>
    <property type="match status" value="1"/>
</dbReference>
<dbReference type="PANTHER" id="PTHR23513:SF9">
    <property type="entry name" value="ENTEROBACTIN EXPORTER ENTS"/>
    <property type="match status" value="1"/>
</dbReference>
<keyword evidence="5 9" id="KW-1133">Transmembrane helix</keyword>
<evidence type="ECO:0000256" key="5">
    <source>
        <dbReference type="ARBA" id="ARBA00022989"/>
    </source>
</evidence>
<evidence type="ECO:0000256" key="2">
    <source>
        <dbReference type="ARBA" id="ARBA00022448"/>
    </source>
</evidence>